<dbReference type="KEGG" id="rsz:108844979"/>
<evidence type="ECO:0000313" key="3">
    <source>
        <dbReference type="Proteomes" id="UP000504610"/>
    </source>
</evidence>
<organism evidence="3 4">
    <name type="scientific">Raphanus sativus</name>
    <name type="common">Radish</name>
    <name type="synonym">Raphanus raphanistrum var. sativus</name>
    <dbReference type="NCBI Taxonomy" id="3726"/>
    <lineage>
        <taxon>Eukaryota</taxon>
        <taxon>Viridiplantae</taxon>
        <taxon>Streptophyta</taxon>
        <taxon>Embryophyta</taxon>
        <taxon>Tracheophyta</taxon>
        <taxon>Spermatophyta</taxon>
        <taxon>Magnoliopsida</taxon>
        <taxon>eudicotyledons</taxon>
        <taxon>Gunneridae</taxon>
        <taxon>Pentapetalae</taxon>
        <taxon>rosids</taxon>
        <taxon>malvids</taxon>
        <taxon>Brassicales</taxon>
        <taxon>Brassicaceae</taxon>
        <taxon>Brassiceae</taxon>
        <taxon>Raphanus</taxon>
    </lineage>
</organism>
<dbReference type="InterPro" id="IPR012340">
    <property type="entry name" value="NA-bd_OB-fold"/>
</dbReference>
<protein>
    <submittedName>
        <fullName evidence="4">Replication protein A 70 kDa DNA-binding subunit B-like</fullName>
    </submittedName>
</protein>
<dbReference type="OrthoDB" id="1064350at2759"/>
<dbReference type="PANTHER" id="PTHR47165">
    <property type="entry name" value="OS03G0429900 PROTEIN"/>
    <property type="match status" value="1"/>
</dbReference>
<dbReference type="Proteomes" id="UP000504610">
    <property type="component" value="Chromosome 3"/>
</dbReference>
<evidence type="ECO:0000256" key="1">
    <source>
        <dbReference type="SAM" id="MobiDB-lite"/>
    </source>
</evidence>
<dbReference type="RefSeq" id="XP_018473760.1">
    <property type="nucleotide sequence ID" value="XM_018618258.1"/>
</dbReference>
<proteinExistence type="predicted"/>
<dbReference type="CDD" id="cd04481">
    <property type="entry name" value="RPA1_DBD_B_like"/>
    <property type="match status" value="1"/>
</dbReference>
<dbReference type="InterPro" id="IPR047192">
    <property type="entry name" value="Euk_RPA1_DBD_C"/>
</dbReference>
<dbReference type="CDD" id="cd04476">
    <property type="entry name" value="RPA1_DBD_C"/>
    <property type="match status" value="1"/>
</dbReference>
<keyword evidence="3" id="KW-1185">Reference proteome</keyword>
<feature type="region of interest" description="Disordered" evidence="1">
    <location>
        <begin position="461"/>
        <end position="502"/>
    </location>
</feature>
<dbReference type="GeneID" id="108844979"/>
<reference evidence="4" key="2">
    <citation type="submission" date="2025-08" db="UniProtKB">
        <authorList>
            <consortium name="RefSeq"/>
        </authorList>
    </citation>
    <scope>IDENTIFICATION</scope>
    <source>
        <tissue evidence="4">Leaf</tissue>
    </source>
</reference>
<dbReference type="CDD" id="cd04480">
    <property type="entry name" value="RPA1_DBD_A_like"/>
    <property type="match status" value="1"/>
</dbReference>
<dbReference type="SUPFAM" id="SSF50249">
    <property type="entry name" value="Nucleic acid-binding proteins"/>
    <property type="match status" value="3"/>
</dbReference>
<feature type="domain" description="Replication protein A 70 kDa DNA-binding subunit B/D first OB fold" evidence="2">
    <location>
        <begin position="7"/>
        <end position="106"/>
    </location>
</feature>
<dbReference type="Pfam" id="PF02721">
    <property type="entry name" value="DUF223"/>
    <property type="match status" value="1"/>
</dbReference>
<sequence length="502" mass="56522">MSTLTTFHPLTKLRPFKSNWRVQVKCLHSWRQNTAFGDTFEMVLADQWGNKIQASCKKTLMYRVQRELSQGKWGVIENMQLNPAGGKFKTTRHRYKMTIADDTVVRGSDLKDDRLFLSPANYEDVQKATNVIGRVHELGNVQTVRAQGVDKKRVEFRLIDSQGNDLACCLWESYAEQIEAFVDEFKDQTIVCLLRFAKIQFFRGEAQITNAFGASRLYLNPTEPEVLELTESLSDAHLQLAPIEKSIGKKDGKRIAYDWNDAEIRSISEIIDGSQVEICKIICSIEEIDTDYAWFYIGCNRHRKRVNKLPNIDYEKLTKLDKPMFRCEVCNANIINVGPKFKLHLVVKDDTETCNLMLLGSVAQSIIGHSPEDLWDGSYAEIENPEILPEPILGLIGKSFCFGVSVCADNTTNGSDTFMVLELCSGDKVLSIETNSIATTDIGTSSSTMSSAGVLMLDSISSEDPKTPFSKRKEEDADLLDHSSTSKKPCTKMIKQEMTKTA</sequence>
<reference evidence="3" key="1">
    <citation type="journal article" date="2019" name="Database">
        <title>The radish genome database (RadishGD): an integrated information resource for radish genomics.</title>
        <authorList>
            <person name="Yu H.J."/>
            <person name="Baek S."/>
            <person name="Lee Y.J."/>
            <person name="Cho A."/>
            <person name="Mun J.H."/>
        </authorList>
    </citation>
    <scope>NUCLEOTIDE SEQUENCE [LARGE SCALE GENOMIC DNA]</scope>
    <source>
        <strain evidence="3">cv. WK10039</strain>
    </source>
</reference>
<feature type="compositionally biased region" description="Basic and acidic residues" evidence="1">
    <location>
        <begin position="463"/>
        <end position="481"/>
    </location>
</feature>
<name>A0A6J0MMP2_RAPSA</name>
<evidence type="ECO:0000313" key="4">
    <source>
        <dbReference type="RefSeq" id="XP_018473760.1"/>
    </source>
</evidence>
<gene>
    <name evidence="4" type="primary">LOC108844979</name>
</gene>
<evidence type="ECO:0000259" key="2">
    <source>
        <dbReference type="Pfam" id="PF02721"/>
    </source>
</evidence>
<dbReference type="PANTHER" id="PTHR47165:SF4">
    <property type="entry name" value="OS03G0429900 PROTEIN"/>
    <property type="match status" value="1"/>
</dbReference>
<accession>A0A6J0MMP2</accession>
<dbReference type="InterPro" id="IPR003871">
    <property type="entry name" value="RFA1B/D_OB_1st"/>
</dbReference>
<dbReference type="AlphaFoldDB" id="A0A6J0MMP2"/>
<dbReference type="Gene3D" id="2.40.50.140">
    <property type="entry name" value="Nucleic acid-binding proteins"/>
    <property type="match status" value="3"/>
</dbReference>